<comment type="caution">
    <text evidence="1">The sequence shown here is derived from an EMBL/GenBank/DDBJ whole genome shotgun (WGS) entry which is preliminary data.</text>
</comment>
<evidence type="ECO:0000313" key="1">
    <source>
        <dbReference type="EMBL" id="KZS46471.1"/>
    </source>
</evidence>
<dbReference type="SUPFAM" id="SSF140453">
    <property type="entry name" value="EsxAB dimer-like"/>
    <property type="match status" value="1"/>
</dbReference>
<dbReference type="Proteomes" id="UP000076796">
    <property type="component" value="Unassembled WGS sequence"/>
</dbReference>
<keyword evidence="2" id="KW-1185">Reference proteome</keyword>
<dbReference type="EMBL" id="LWMH01000001">
    <property type="protein sequence ID" value="KZS46471.1"/>
    <property type="molecule type" value="Genomic_DNA"/>
</dbReference>
<sequence>MGKILVPPERLMEISQQFAQAREIGVQICSHLTQQIQILESGWEGTTRQQFYQNFQLARQQMDNFTAAVGSVSTELHTIVNRFKETDSTQVSLQARTVADPIDQTQNVLDSSLEARDNLEKWGTLLYSSVGASLVLTKTVQLRVDPRNPSRAKIHNAPWVKGKGNNTFLKNLARGINRQIVNPGFMMKGIKGFDRAASKFGLNFGLGFSQAKNFPQWTRQVIVGVEKGRYGIATKKIPGMIAKKIFPINATFNVIGEASGLVSKYREGKLNGEEVAVAASNVVVKTAATYGGAVAGGAVGAMIGGPVGAAIGSYVGGTVGAFVGDGAAKVVEKGVRWISGLFK</sequence>
<reference evidence="1" key="1">
    <citation type="journal article" date="2016" name="Genome Announc.">
        <title>Draft genomes of two strains of Paenibacillus glucanolyticus with capability to degrade lignocellulose.</title>
        <authorList>
            <person name="Mathews S.L."/>
            <person name="Pawlak J."/>
            <person name="Grunden A.M."/>
        </authorList>
    </citation>
    <scope>NUCLEOTIDE SEQUENCE [LARGE SCALE GENOMIC DNA]</scope>
    <source>
        <strain evidence="1">SLM1</strain>
    </source>
</reference>
<dbReference type="InterPro" id="IPR036689">
    <property type="entry name" value="ESAT-6-like_sf"/>
</dbReference>
<accession>A0A163JAG2</accession>
<dbReference type="Pfam" id="PF06013">
    <property type="entry name" value="WXG100"/>
    <property type="match status" value="1"/>
</dbReference>
<dbReference type="NCBIfam" id="TIGR03930">
    <property type="entry name" value="WXG100_ESAT6"/>
    <property type="match status" value="1"/>
</dbReference>
<dbReference type="AlphaFoldDB" id="A0A163JAG2"/>
<name>A0A163JAG2_9BACL</name>
<dbReference type="RefSeq" id="WP_063478337.1">
    <property type="nucleotide sequence ID" value="NZ_CP147845.1"/>
</dbReference>
<dbReference type="STRING" id="59843.A3958_10900"/>
<organism evidence="1 2">
    <name type="scientific">Paenibacillus glucanolyticus</name>
    <dbReference type="NCBI Taxonomy" id="59843"/>
    <lineage>
        <taxon>Bacteria</taxon>
        <taxon>Bacillati</taxon>
        <taxon>Bacillota</taxon>
        <taxon>Bacilli</taxon>
        <taxon>Bacillales</taxon>
        <taxon>Paenibacillaceae</taxon>
        <taxon>Paenibacillus</taxon>
    </lineage>
</organism>
<evidence type="ECO:0000313" key="2">
    <source>
        <dbReference type="Proteomes" id="UP000076796"/>
    </source>
</evidence>
<dbReference type="Gene3D" id="1.10.287.850">
    <property type="entry name" value="HP0062-like domain"/>
    <property type="match status" value="1"/>
</dbReference>
<protein>
    <submittedName>
        <fullName evidence="1">Virulence factor EsxA</fullName>
    </submittedName>
</protein>
<dbReference type="GeneID" id="97558214"/>
<dbReference type="OrthoDB" id="4978934at2"/>
<dbReference type="InterPro" id="IPR010310">
    <property type="entry name" value="T7SS_ESAT-6-like"/>
</dbReference>
<proteinExistence type="predicted"/>
<gene>
    <name evidence="1" type="ORF">AWU65_11365</name>
</gene>